<dbReference type="GO" id="GO:0031177">
    <property type="term" value="F:phosphopantetheine binding"/>
    <property type="evidence" value="ECO:0007669"/>
    <property type="project" value="TreeGrafter"/>
</dbReference>
<dbReference type="RefSeq" id="WP_189958809.1">
    <property type="nucleotide sequence ID" value="NZ_BMVG01000047.1"/>
</dbReference>
<dbReference type="Gene3D" id="3.30.300.30">
    <property type="match status" value="1"/>
</dbReference>
<dbReference type="SUPFAM" id="SSF56801">
    <property type="entry name" value="Acetyl-CoA synthetase-like"/>
    <property type="match status" value="1"/>
</dbReference>
<organism evidence="2 3">
    <name type="scientific">Streptomyces alanosinicus</name>
    <dbReference type="NCBI Taxonomy" id="68171"/>
    <lineage>
        <taxon>Bacteria</taxon>
        <taxon>Bacillati</taxon>
        <taxon>Actinomycetota</taxon>
        <taxon>Actinomycetes</taxon>
        <taxon>Kitasatosporales</taxon>
        <taxon>Streptomycetaceae</taxon>
        <taxon>Streptomyces</taxon>
    </lineage>
</organism>
<accession>A0A919D810</accession>
<comment type="caution">
    <text evidence="2">The sequence shown here is derived from an EMBL/GenBank/DDBJ whole genome shotgun (WGS) entry which is preliminary data.</text>
</comment>
<dbReference type="Gene3D" id="3.40.50.12780">
    <property type="entry name" value="N-terminal domain of ligase-like"/>
    <property type="match status" value="1"/>
</dbReference>
<dbReference type="InterPro" id="IPR020845">
    <property type="entry name" value="AMP-binding_CS"/>
</dbReference>
<protein>
    <submittedName>
        <fullName evidence="2">Amino acid adenylation protein</fullName>
    </submittedName>
</protein>
<dbReference type="InterPro" id="IPR042099">
    <property type="entry name" value="ANL_N_sf"/>
</dbReference>
<dbReference type="GO" id="GO:0043041">
    <property type="term" value="P:amino acid activation for nonribosomal peptide biosynthetic process"/>
    <property type="evidence" value="ECO:0007669"/>
    <property type="project" value="TreeGrafter"/>
</dbReference>
<evidence type="ECO:0000313" key="2">
    <source>
        <dbReference type="EMBL" id="GHE14172.1"/>
    </source>
</evidence>
<gene>
    <name evidence="2" type="ORF">GCM10010339_83850</name>
</gene>
<dbReference type="PANTHER" id="PTHR45527:SF1">
    <property type="entry name" value="FATTY ACID SYNTHASE"/>
    <property type="match status" value="1"/>
</dbReference>
<dbReference type="Pfam" id="PF00501">
    <property type="entry name" value="AMP-binding"/>
    <property type="match status" value="1"/>
</dbReference>
<dbReference type="PANTHER" id="PTHR45527">
    <property type="entry name" value="NONRIBOSOMAL PEPTIDE SYNTHETASE"/>
    <property type="match status" value="1"/>
</dbReference>
<dbReference type="GO" id="GO:0044550">
    <property type="term" value="P:secondary metabolite biosynthetic process"/>
    <property type="evidence" value="ECO:0007669"/>
    <property type="project" value="TreeGrafter"/>
</dbReference>
<keyword evidence="3" id="KW-1185">Reference proteome</keyword>
<dbReference type="GO" id="GO:0005737">
    <property type="term" value="C:cytoplasm"/>
    <property type="evidence" value="ECO:0007669"/>
    <property type="project" value="TreeGrafter"/>
</dbReference>
<reference evidence="2" key="1">
    <citation type="journal article" date="2014" name="Int. J. Syst. Evol. Microbiol.">
        <title>Complete genome sequence of Corynebacterium casei LMG S-19264T (=DSM 44701T), isolated from a smear-ripened cheese.</title>
        <authorList>
            <consortium name="US DOE Joint Genome Institute (JGI-PGF)"/>
            <person name="Walter F."/>
            <person name="Albersmeier A."/>
            <person name="Kalinowski J."/>
            <person name="Ruckert C."/>
        </authorList>
    </citation>
    <scope>NUCLEOTIDE SEQUENCE</scope>
    <source>
        <strain evidence="2">JCM 4714</strain>
    </source>
</reference>
<dbReference type="Proteomes" id="UP000655443">
    <property type="component" value="Unassembled WGS sequence"/>
</dbReference>
<dbReference type="AlphaFoldDB" id="A0A919D810"/>
<dbReference type="InterPro" id="IPR000873">
    <property type="entry name" value="AMP-dep_synth/lig_dom"/>
</dbReference>
<evidence type="ECO:0000313" key="3">
    <source>
        <dbReference type="Proteomes" id="UP000655443"/>
    </source>
</evidence>
<dbReference type="InterPro" id="IPR045851">
    <property type="entry name" value="AMP-bd_C_sf"/>
</dbReference>
<dbReference type="EMBL" id="BMVG01000047">
    <property type="protein sequence ID" value="GHE14172.1"/>
    <property type="molecule type" value="Genomic_DNA"/>
</dbReference>
<dbReference type="PROSITE" id="PS00455">
    <property type="entry name" value="AMP_BINDING"/>
    <property type="match status" value="1"/>
</dbReference>
<name>A0A919D810_9ACTN</name>
<sequence length="502" mass="54855">MTQHDSCGLFERFLRGLDQSADRPALRLGGDTLTYRELHEQALTWAGSLGDAKVVGVLAGKTPTAYAGILGALCAGATVVPLHPDFPAARTRHMLELSGATAVIADERGRAVLASLGDGAPPVIEPRPDRALTRPRPVGPDDTAYMLFTSGSTGRPKGVPISHGSTHHYFRLLDARYGFAPTDVFTQTFDLNFDCAMFDLFCAWGSGATVDVTPQTAYLDLPSYLSQHGITVWFATPSAISLVRRMGGLTPGALPGLRWSFFAGEALRCHDATDWQTAAPASTLENIYGPTELTVTITGHRWDPAGSPERAVNGLVPIGRVHADHDHVLVDEQDRETPVEGELLITGPQMSVGYLDPSDDEGRFVERDGRRWYRTGDRVRRLPDGELVYLGRLDSQVQVQGWRVELAEVEHELRTCDGVQDAVAVGAATASGTELVVYYTGEPRPAAHLAQALRELLPKGMLPRRFEHLPEFPLNSNRKVDRKELTRRAEELLTRRREGAAV</sequence>
<feature type="domain" description="AMP-dependent synthetase/ligase" evidence="1">
    <location>
        <begin position="18"/>
        <end position="355"/>
    </location>
</feature>
<reference evidence="2" key="2">
    <citation type="submission" date="2020-09" db="EMBL/GenBank/DDBJ databases">
        <authorList>
            <person name="Sun Q."/>
            <person name="Ohkuma M."/>
        </authorList>
    </citation>
    <scope>NUCLEOTIDE SEQUENCE</scope>
    <source>
        <strain evidence="2">JCM 4714</strain>
    </source>
</reference>
<proteinExistence type="predicted"/>
<evidence type="ECO:0000259" key="1">
    <source>
        <dbReference type="Pfam" id="PF00501"/>
    </source>
</evidence>